<gene>
    <name evidence="8" type="ORF">G3A44_06950</name>
</gene>
<dbReference type="InterPro" id="IPR005598">
    <property type="entry name" value="ATP_synth_I"/>
</dbReference>
<feature type="transmembrane region" description="Helical" evidence="7">
    <location>
        <begin position="138"/>
        <end position="156"/>
    </location>
</feature>
<dbReference type="GO" id="GO:0005886">
    <property type="term" value="C:plasma membrane"/>
    <property type="evidence" value="ECO:0007669"/>
    <property type="project" value="UniProtKB-SubCell"/>
</dbReference>
<evidence type="ECO:0000256" key="2">
    <source>
        <dbReference type="ARBA" id="ARBA00022475"/>
    </source>
</evidence>
<accession>A0A7C9PGM8</accession>
<evidence type="ECO:0000256" key="1">
    <source>
        <dbReference type="ARBA" id="ARBA00004651"/>
    </source>
</evidence>
<dbReference type="RefSeq" id="WP_163456791.1">
    <property type="nucleotide sequence ID" value="NZ_JAAGOH010000006.1"/>
</dbReference>
<evidence type="ECO:0000256" key="4">
    <source>
        <dbReference type="ARBA" id="ARBA00022989"/>
    </source>
</evidence>
<keyword evidence="9" id="KW-1185">Reference proteome</keyword>
<feature type="region of interest" description="Disordered" evidence="6">
    <location>
        <begin position="1"/>
        <end position="22"/>
    </location>
</feature>
<feature type="transmembrane region" description="Helical" evidence="7">
    <location>
        <begin position="49"/>
        <end position="68"/>
    </location>
</feature>
<dbReference type="Pfam" id="PF03899">
    <property type="entry name" value="ATP-synt_I"/>
    <property type="match status" value="1"/>
</dbReference>
<organism evidence="8 9">
    <name type="scientific">Ideonella livida</name>
    <dbReference type="NCBI Taxonomy" id="2707176"/>
    <lineage>
        <taxon>Bacteria</taxon>
        <taxon>Pseudomonadati</taxon>
        <taxon>Pseudomonadota</taxon>
        <taxon>Betaproteobacteria</taxon>
        <taxon>Burkholderiales</taxon>
        <taxon>Sphaerotilaceae</taxon>
        <taxon>Ideonella</taxon>
    </lineage>
</organism>
<evidence type="ECO:0000313" key="9">
    <source>
        <dbReference type="Proteomes" id="UP000484255"/>
    </source>
</evidence>
<evidence type="ECO:0000256" key="3">
    <source>
        <dbReference type="ARBA" id="ARBA00022692"/>
    </source>
</evidence>
<comment type="subcellular location">
    <subcellularLocation>
        <location evidence="1">Cell membrane</location>
        <topology evidence="1">Multi-pass membrane protein</topology>
    </subcellularLocation>
</comment>
<feature type="transmembrane region" description="Helical" evidence="7">
    <location>
        <begin position="74"/>
        <end position="93"/>
    </location>
</feature>
<sequence length="164" mass="17705">MSVPPSPTGRRDGWQDTDDADDSRPFKVLSRQEAQALAAASPSVSPWKVVVVQVLVGVVVALCAGLWGGQVRHVLSALYGAWVVVVPAAWVAWKLSRRRGGSTPALSVVSFMLWEVGKIAFSVAMLGAAPWVVPDLSWPALLVALVMCLKVYWVALKWRGPKMS</sequence>
<evidence type="ECO:0000256" key="6">
    <source>
        <dbReference type="SAM" id="MobiDB-lite"/>
    </source>
</evidence>
<comment type="caution">
    <text evidence="8">The sequence shown here is derived from an EMBL/GenBank/DDBJ whole genome shotgun (WGS) entry which is preliminary data.</text>
</comment>
<dbReference type="AlphaFoldDB" id="A0A7C9PGM8"/>
<proteinExistence type="predicted"/>
<keyword evidence="4 7" id="KW-1133">Transmembrane helix</keyword>
<name>A0A7C9PGM8_9BURK</name>
<evidence type="ECO:0000256" key="5">
    <source>
        <dbReference type="ARBA" id="ARBA00023136"/>
    </source>
</evidence>
<dbReference type="Proteomes" id="UP000484255">
    <property type="component" value="Unassembled WGS sequence"/>
</dbReference>
<reference evidence="8 9" key="1">
    <citation type="submission" date="2020-02" db="EMBL/GenBank/DDBJ databases">
        <title>Ideonella bacterium strain TBM-1.</title>
        <authorList>
            <person name="Chen W.-M."/>
        </authorList>
    </citation>
    <scope>NUCLEOTIDE SEQUENCE [LARGE SCALE GENOMIC DNA]</scope>
    <source>
        <strain evidence="8 9">TBM-1</strain>
    </source>
</reference>
<feature type="transmembrane region" description="Helical" evidence="7">
    <location>
        <begin position="105"/>
        <end position="132"/>
    </location>
</feature>
<dbReference type="EMBL" id="JAAGOH010000006">
    <property type="protein sequence ID" value="NDY90932.1"/>
    <property type="molecule type" value="Genomic_DNA"/>
</dbReference>
<protein>
    <submittedName>
        <fullName evidence="8">ATP synthase subunit I</fullName>
    </submittedName>
</protein>
<keyword evidence="2" id="KW-1003">Cell membrane</keyword>
<evidence type="ECO:0000313" key="8">
    <source>
        <dbReference type="EMBL" id="NDY90932.1"/>
    </source>
</evidence>
<keyword evidence="5 7" id="KW-0472">Membrane</keyword>
<keyword evidence="3 7" id="KW-0812">Transmembrane</keyword>
<evidence type="ECO:0000256" key="7">
    <source>
        <dbReference type="SAM" id="Phobius"/>
    </source>
</evidence>